<evidence type="ECO:0000313" key="1">
    <source>
        <dbReference type="EMBL" id="RCW40629.1"/>
    </source>
</evidence>
<reference evidence="1 2" key="1">
    <citation type="submission" date="2018-07" db="EMBL/GenBank/DDBJ databases">
        <title>Genomic Encyclopedia of Type Strains, Phase III (KMG-III): the genomes of soil and plant-associated and newly described type strains.</title>
        <authorList>
            <person name="Whitman W."/>
        </authorList>
    </citation>
    <scope>NUCLEOTIDE SEQUENCE [LARGE SCALE GENOMIC DNA]</scope>
    <source>
        <strain evidence="1 2">CECT 7506</strain>
    </source>
</reference>
<dbReference type="OrthoDB" id="6398539at2"/>
<name>A0A368VH22_9BACL</name>
<protein>
    <submittedName>
        <fullName evidence="1">Uncharacterized protein</fullName>
    </submittedName>
</protein>
<evidence type="ECO:0000313" key="2">
    <source>
        <dbReference type="Proteomes" id="UP000252415"/>
    </source>
</evidence>
<dbReference type="Proteomes" id="UP000252415">
    <property type="component" value="Unassembled WGS sequence"/>
</dbReference>
<dbReference type="AlphaFoldDB" id="A0A368VH22"/>
<proteinExistence type="predicted"/>
<sequence length="191" mass="23362">MLDKIEAHRFMYRFIKNQIQIYEFEQWLYSHDELEDLLGDKEYFDFVSRDYKNKYAFQDTEKQIRNLISLGFFEQERILDLLNKLIQNDNEPLRIMERLYDDYCDGYNFLRYIALYFISTSDEYLEVLKNDQIRLQQYLAPIKVDAKRLLAYFEKDELSIVVENVYTDKRDVVDRIELHSINEMLAKKKEP</sequence>
<dbReference type="EMBL" id="QPJD01000030">
    <property type="protein sequence ID" value="RCW40629.1"/>
    <property type="molecule type" value="Genomic_DNA"/>
</dbReference>
<keyword evidence="2" id="KW-1185">Reference proteome</keyword>
<gene>
    <name evidence="1" type="ORF">DFP97_1308</name>
</gene>
<organism evidence="1 2">
    <name type="scientific">Paenibacillus prosopidis</name>
    <dbReference type="NCBI Taxonomy" id="630520"/>
    <lineage>
        <taxon>Bacteria</taxon>
        <taxon>Bacillati</taxon>
        <taxon>Bacillota</taxon>
        <taxon>Bacilli</taxon>
        <taxon>Bacillales</taxon>
        <taxon>Paenibacillaceae</taxon>
        <taxon>Paenibacillus</taxon>
    </lineage>
</organism>
<comment type="caution">
    <text evidence="1">The sequence shown here is derived from an EMBL/GenBank/DDBJ whole genome shotgun (WGS) entry which is preliminary data.</text>
</comment>
<accession>A0A368VH22</accession>
<dbReference type="RefSeq" id="WP_114384141.1">
    <property type="nucleotide sequence ID" value="NZ_QPJD01000030.1"/>
</dbReference>